<comment type="subcellular location">
    <subcellularLocation>
        <location evidence="1">Cell outer membrane</location>
        <topology evidence="1">Multi-pass membrane protein</topology>
    </subcellularLocation>
</comment>
<dbReference type="Gene3D" id="2.40.160.10">
    <property type="entry name" value="Porin"/>
    <property type="match status" value="1"/>
</dbReference>
<accession>A0ABV9H0I3</accession>
<evidence type="ECO:0000256" key="4">
    <source>
        <dbReference type="ARBA" id="ARBA00022452"/>
    </source>
</evidence>
<dbReference type="EMBL" id="JBHSEW010000008">
    <property type="protein sequence ID" value="MFC4622540.1"/>
    <property type="molecule type" value="Genomic_DNA"/>
</dbReference>
<dbReference type="PANTHER" id="PTHR34501:SF9">
    <property type="entry name" value="MAJOR OUTER MEMBRANE PROTEIN P.IA"/>
    <property type="match status" value="1"/>
</dbReference>
<dbReference type="Proteomes" id="UP001595967">
    <property type="component" value="Unassembled WGS sequence"/>
</dbReference>
<keyword evidence="10" id="KW-0998">Cell outer membrane</keyword>
<keyword evidence="9" id="KW-0472">Membrane</keyword>
<dbReference type="InterPro" id="IPR023614">
    <property type="entry name" value="Porin_dom_sf"/>
</dbReference>
<keyword evidence="5" id="KW-0812">Transmembrane</keyword>
<dbReference type="InterPro" id="IPR033900">
    <property type="entry name" value="Gram_neg_porin_domain"/>
</dbReference>
<proteinExistence type="predicted"/>
<comment type="subunit">
    <text evidence="2">Homotrimer.</text>
</comment>
<keyword evidence="8" id="KW-0626">Porin</keyword>
<evidence type="ECO:0000256" key="2">
    <source>
        <dbReference type="ARBA" id="ARBA00011233"/>
    </source>
</evidence>
<dbReference type="PANTHER" id="PTHR34501">
    <property type="entry name" value="PROTEIN YDDL-RELATED"/>
    <property type="match status" value="1"/>
</dbReference>
<sequence length="322" mass="35399">MKVKIQKKSMLCLAALAINIPVSHGQSSVNISGFLDIGIYRDSAKTIKIGPLKRSNIALSATEDLGNGLRAHVMLSHRFETDTGENESFNKPFFHGESTLGLSGRFGAVKLGRRLDAIYDKQSLFDPWDNFHRIASPAWNVWNSNYPSDPQGNNNHPEWGRLNNGIYYDSPSVHGFSLHLSGSPETDATALNKPLATVLLYKNTRFSGMLGYGKNSQGNTDAVVGWKTTFHHLSLMGSYDVSKRNGSTAKATTLGLLYKMNPVTLRAGWGRLNRDGDKKKEIFSLGGSYNLSRRTSLYADAAHNIFPDKSVNTFGIGISHGF</sequence>
<evidence type="ECO:0000313" key="12">
    <source>
        <dbReference type="EMBL" id="MFC4622540.1"/>
    </source>
</evidence>
<keyword evidence="4" id="KW-1134">Transmembrane beta strand</keyword>
<dbReference type="InterPro" id="IPR050298">
    <property type="entry name" value="Gram-neg_bact_OMP"/>
</dbReference>
<reference evidence="13" key="1">
    <citation type="journal article" date="2019" name="Int. J. Syst. Evol. Microbiol.">
        <title>The Global Catalogue of Microorganisms (GCM) 10K type strain sequencing project: providing services to taxonomists for standard genome sequencing and annotation.</title>
        <authorList>
            <consortium name="The Broad Institute Genomics Platform"/>
            <consortium name="The Broad Institute Genome Sequencing Center for Infectious Disease"/>
            <person name="Wu L."/>
            <person name="Ma J."/>
        </authorList>
    </citation>
    <scope>NUCLEOTIDE SEQUENCE [LARGE SCALE GENOMIC DNA]</scope>
    <source>
        <strain evidence="13">JCM 11650</strain>
    </source>
</reference>
<keyword evidence="7" id="KW-0406">Ion transport</keyword>
<evidence type="ECO:0000256" key="10">
    <source>
        <dbReference type="ARBA" id="ARBA00023237"/>
    </source>
</evidence>
<gene>
    <name evidence="12" type="ORF">ACFO3A_09970</name>
</gene>
<dbReference type="RefSeq" id="WP_377726012.1">
    <property type="nucleotide sequence ID" value="NZ_JBHSEW010000008.1"/>
</dbReference>
<name>A0ABV9H0I3_9BURK</name>
<evidence type="ECO:0000256" key="6">
    <source>
        <dbReference type="ARBA" id="ARBA00022729"/>
    </source>
</evidence>
<evidence type="ECO:0000256" key="5">
    <source>
        <dbReference type="ARBA" id="ARBA00022692"/>
    </source>
</evidence>
<evidence type="ECO:0000256" key="1">
    <source>
        <dbReference type="ARBA" id="ARBA00004571"/>
    </source>
</evidence>
<evidence type="ECO:0000256" key="8">
    <source>
        <dbReference type="ARBA" id="ARBA00023114"/>
    </source>
</evidence>
<dbReference type="SUPFAM" id="SSF56935">
    <property type="entry name" value="Porins"/>
    <property type="match status" value="1"/>
</dbReference>
<comment type="caution">
    <text evidence="12">The sequence shown here is derived from an EMBL/GenBank/DDBJ whole genome shotgun (WGS) entry which is preliminary data.</text>
</comment>
<dbReference type="CDD" id="cd00342">
    <property type="entry name" value="gram_neg_porins"/>
    <property type="match status" value="1"/>
</dbReference>
<feature type="domain" description="Porin" evidence="11">
    <location>
        <begin position="21"/>
        <end position="303"/>
    </location>
</feature>
<evidence type="ECO:0000256" key="9">
    <source>
        <dbReference type="ARBA" id="ARBA00023136"/>
    </source>
</evidence>
<evidence type="ECO:0000256" key="7">
    <source>
        <dbReference type="ARBA" id="ARBA00023065"/>
    </source>
</evidence>
<evidence type="ECO:0000313" key="13">
    <source>
        <dbReference type="Proteomes" id="UP001595967"/>
    </source>
</evidence>
<evidence type="ECO:0000259" key="11">
    <source>
        <dbReference type="Pfam" id="PF13609"/>
    </source>
</evidence>
<keyword evidence="6" id="KW-0732">Signal</keyword>
<evidence type="ECO:0000256" key="3">
    <source>
        <dbReference type="ARBA" id="ARBA00022448"/>
    </source>
</evidence>
<protein>
    <submittedName>
        <fullName evidence="12">Porin</fullName>
    </submittedName>
</protein>
<dbReference type="Pfam" id="PF13609">
    <property type="entry name" value="Porin_4"/>
    <property type="match status" value="1"/>
</dbReference>
<keyword evidence="13" id="KW-1185">Reference proteome</keyword>
<organism evidence="12 13">
    <name type="scientific">Comamonas nitrativorans</name>
    <dbReference type="NCBI Taxonomy" id="108437"/>
    <lineage>
        <taxon>Bacteria</taxon>
        <taxon>Pseudomonadati</taxon>
        <taxon>Pseudomonadota</taxon>
        <taxon>Betaproteobacteria</taxon>
        <taxon>Burkholderiales</taxon>
        <taxon>Comamonadaceae</taxon>
        <taxon>Comamonas</taxon>
    </lineage>
</organism>
<keyword evidence="3" id="KW-0813">Transport</keyword>